<dbReference type="InterPro" id="IPR002205">
    <property type="entry name" value="Topo_IIA_dom_A"/>
</dbReference>
<comment type="catalytic activity">
    <reaction evidence="1">
        <text>ATP-dependent breakage, passage and rejoining of double-stranded DNA.</text>
        <dbReference type="EC" id="5.6.2.2"/>
    </reaction>
</comment>
<dbReference type="PANTHER" id="PTHR43493:SF9">
    <property type="entry name" value="DNA TOPOISOMERASE 4 SUBUNIT A"/>
    <property type="match status" value="1"/>
</dbReference>
<evidence type="ECO:0000256" key="4">
    <source>
        <dbReference type="ARBA" id="ARBA00023235"/>
    </source>
</evidence>
<dbReference type="GO" id="GO:0005524">
    <property type="term" value="F:ATP binding"/>
    <property type="evidence" value="ECO:0007669"/>
    <property type="project" value="InterPro"/>
</dbReference>
<name>A0A7X0WH46_9LIST</name>
<dbReference type="PANTHER" id="PTHR43493">
    <property type="entry name" value="DNA GYRASE/TOPOISOMERASE SUBUNIT A"/>
    <property type="match status" value="1"/>
</dbReference>
<sequence length="59" mass="6818">MSNPEQHIQDLALEEVMGDRFGRYSKYIIQERALPDVRDGLKPVQRRILFAMNVEGNTA</sequence>
<proteinExistence type="predicted"/>
<feature type="domain" description="Topo IIA-type catalytic" evidence="6">
    <location>
        <begin position="34"/>
        <end position="59"/>
    </location>
</feature>
<evidence type="ECO:0000259" key="6">
    <source>
        <dbReference type="PROSITE" id="PS52040"/>
    </source>
</evidence>
<keyword evidence="2" id="KW-0799">Topoisomerase</keyword>
<dbReference type="InterPro" id="IPR013758">
    <property type="entry name" value="Topo_IIA_A/C_ab"/>
</dbReference>
<dbReference type="GO" id="GO:0005737">
    <property type="term" value="C:cytoplasm"/>
    <property type="evidence" value="ECO:0007669"/>
    <property type="project" value="TreeGrafter"/>
</dbReference>
<dbReference type="GO" id="GO:0009330">
    <property type="term" value="C:DNA topoisomerase type II (double strand cut, ATP-hydrolyzing) complex"/>
    <property type="evidence" value="ECO:0007669"/>
    <property type="project" value="TreeGrafter"/>
</dbReference>
<reference evidence="7 8" key="1">
    <citation type="submission" date="2020-03" db="EMBL/GenBank/DDBJ databases">
        <title>Soil Listeria distribution.</title>
        <authorList>
            <person name="Liao J."/>
            <person name="Wiedmann M."/>
        </authorList>
    </citation>
    <scope>NUCLEOTIDE SEQUENCE [LARGE SCALE GENOMIC DNA]</scope>
    <source>
        <strain evidence="7 8">FSL L7-1833</strain>
    </source>
</reference>
<keyword evidence="3 5" id="KW-0238">DNA-binding</keyword>
<dbReference type="InterPro" id="IPR050220">
    <property type="entry name" value="Type_II_DNA_Topoisomerases"/>
</dbReference>
<organism evidence="7 8">
    <name type="scientific">Listeria booriae</name>
    <dbReference type="NCBI Taxonomy" id="1552123"/>
    <lineage>
        <taxon>Bacteria</taxon>
        <taxon>Bacillati</taxon>
        <taxon>Bacillota</taxon>
        <taxon>Bacilli</taxon>
        <taxon>Bacillales</taxon>
        <taxon>Listeriaceae</taxon>
        <taxon>Listeria</taxon>
    </lineage>
</organism>
<dbReference type="GO" id="GO:0034335">
    <property type="term" value="F:DNA negative supercoiling activity"/>
    <property type="evidence" value="ECO:0007669"/>
    <property type="project" value="UniProtKB-ARBA"/>
</dbReference>
<dbReference type="RefSeq" id="WP_311772696.1">
    <property type="nucleotide sequence ID" value="NZ_JAAROL010000050.1"/>
</dbReference>
<evidence type="ECO:0000256" key="3">
    <source>
        <dbReference type="ARBA" id="ARBA00023125"/>
    </source>
</evidence>
<dbReference type="GO" id="GO:0003677">
    <property type="term" value="F:DNA binding"/>
    <property type="evidence" value="ECO:0007669"/>
    <property type="project" value="UniProtKB-UniRule"/>
</dbReference>
<dbReference type="PROSITE" id="PS52040">
    <property type="entry name" value="TOPO_IIA"/>
    <property type="match status" value="1"/>
</dbReference>
<dbReference type="EMBL" id="JAAROL010000050">
    <property type="protein sequence ID" value="MBC1333647.1"/>
    <property type="molecule type" value="Genomic_DNA"/>
</dbReference>
<comment type="caution">
    <text evidence="7">The sequence shown here is derived from an EMBL/GenBank/DDBJ whole genome shotgun (WGS) entry which is preliminary data.</text>
</comment>
<dbReference type="AlphaFoldDB" id="A0A7X0WH46"/>
<evidence type="ECO:0000313" key="8">
    <source>
        <dbReference type="Proteomes" id="UP000532866"/>
    </source>
</evidence>
<comment type="caution">
    <text evidence="5">Lacks conserved residue(s) required for the propagation of feature annotation.</text>
</comment>
<accession>A0A7X0WH46</accession>
<gene>
    <name evidence="7" type="ORF">HB759_17040</name>
</gene>
<dbReference type="Gene3D" id="3.90.199.10">
    <property type="entry name" value="Topoisomerase II, domain 5"/>
    <property type="match status" value="1"/>
</dbReference>
<feature type="non-terminal residue" evidence="7">
    <location>
        <position position="59"/>
    </location>
</feature>
<evidence type="ECO:0000313" key="7">
    <source>
        <dbReference type="EMBL" id="MBC1333647.1"/>
    </source>
</evidence>
<dbReference type="SUPFAM" id="SSF56719">
    <property type="entry name" value="Type II DNA topoisomerase"/>
    <property type="match status" value="1"/>
</dbReference>
<dbReference type="Pfam" id="PF00521">
    <property type="entry name" value="DNA_topoisoIV"/>
    <property type="match status" value="1"/>
</dbReference>
<dbReference type="GO" id="GO:0006265">
    <property type="term" value="P:DNA topological change"/>
    <property type="evidence" value="ECO:0007669"/>
    <property type="project" value="InterPro"/>
</dbReference>
<keyword evidence="4" id="KW-0413">Isomerase</keyword>
<dbReference type="Proteomes" id="UP000532866">
    <property type="component" value="Unassembled WGS sequence"/>
</dbReference>
<evidence type="ECO:0000256" key="2">
    <source>
        <dbReference type="ARBA" id="ARBA00023029"/>
    </source>
</evidence>
<evidence type="ECO:0000256" key="1">
    <source>
        <dbReference type="ARBA" id="ARBA00000185"/>
    </source>
</evidence>
<dbReference type="InterPro" id="IPR013760">
    <property type="entry name" value="Topo_IIA-like_dom_sf"/>
</dbReference>
<evidence type="ECO:0000256" key="5">
    <source>
        <dbReference type="PROSITE-ProRule" id="PRU01384"/>
    </source>
</evidence>
<protein>
    <submittedName>
        <fullName evidence="7">DNA gyrase subunit A</fullName>
    </submittedName>
</protein>